<feature type="disulfide bond" evidence="1">
    <location>
        <begin position="28"/>
        <end position="38"/>
    </location>
</feature>
<dbReference type="Gene3D" id="2.10.25.10">
    <property type="entry name" value="Laminin"/>
    <property type="match status" value="1"/>
</dbReference>
<protein>
    <submittedName>
        <fullName evidence="5">Uncharacterized protein T05G5.1</fullName>
    </submittedName>
</protein>
<dbReference type="PROSITE" id="PS50026">
    <property type="entry name" value="EGF_3"/>
    <property type="match status" value="1"/>
</dbReference>
<name>A0A0B2VAN9_TOXCA</name>
<evidence type="ECO:0000256" key="1">
    <source>
        <dbReference type="PROSITE-ProRule" id="PRU00076"/>
    </source>
</evidence>
<feature type="compositionally biased region" description="Acidic residues" evidence="2">
    <location>
        <begin position="115"/>
        <end position="135"/>
    </location>
</feature>
<feature type="signal peptide" evidence="3">
    <location>
        <begin position="1"/>
        <end position="16"/>
    </location>
</feature>
<evidence type="ECO:0000256" key="2">
    <source>
        <dbReference type="SAM" id="MobiDB-lite"/>
    </source>
</evidence>
<keyword evidence="7" id="KW-1185">Reference proteome</keyword>
<feature type="chain" id="PRO_5010412508" evidence="3">
    <location>
        <begin position="17"/>
        <end position="313"/>
    </location>
</feature>
<sequence>MRILCLMMCLLAPAIAQRKAFVNPQTECRIKCLNGGFCAYLVDNPSVHTCLCLVDMFTGDRCQYQVIHTTSGLPSSTKTTATTTTFAPPYYSDDNEDYTEPHTTVADVNERTREVEEEGDDDYTEGWDSVEDYGNEGDRIKQEEDESEDENKVQEQRHVDIDMVGRMESDSRTHGESHGPMEGRQRFSDRTHNDVSDDDDTFYKQETPTELPSFDIDSVRYSSIEDETDESEQMRFPPHGNSKSAEQHQQTSTERGLIPETEAEDDGWMMSKRRRIVSKSANTCIMAVDRSALLLLGAFAFLRWMLPPPVYFP</sequence>
<dbReference type="OMA" id="HSCICLL"/>
<proteinExistence type="predicted"/>
<feature type="compositionally biased region" description="Basic and acidic residues" evidence="2">
    <location>
        <begin position="150"/>
        <end position="195"/>
    </location>
</feature>
<feature type="domain" description="EGF-like" evidence="4">
    <location>
        <begin position="24"/>
        <end position="63"/>
    </location>
</feature>
<feature type="compositionally biased region" description="Polar residues" evidence="2">
    <location>
        <begin position="241"/>
        <end position="254"/>
    </location>
</feature>
<evidence type="ECO:0000259" key="4">
    <source>
        <dbReference type="PROSITE" id="PS50026"/>
    </source>
</evidence>
<keyword evidence="3" id="KW-0732">Signal</keyword>
<evidence type="ECO:0000256" key="3">
    <source>
        <dbReference type="SAM" id="SignalP"/>
    </source>
</evidence>
<reference evidence="5 7" key="1">
    <citation type="submission" date="2014-11" db="EMBL/GenBank/DDBJ databases">
        <title>Genetic blueprint of the zoonotic pathogen Toxocara canis.</title>
        <authorList>
            <person name="Zhu X.-Q."/>
            <person name="Korhonen P.K."/>
            <person name="Cai H."/>
            <person name="Young N.D."/>
            <person name="Nejsum P."/>
            <person name="von Samson-Himmelstjerna G."/>
            <person name="Boag P.R."/>
            <person name="Tan P."/>
            <person name="Li Q."/>
            <person name="Min J."/>
            <person name="Yang Y."/>
            <person name="Wang X."/>
            <person name="Fang X."/>
            <person name="Hall R.S."/>
            <person name="Hofmann A."/>
            <person name="Sternberg P.W."/>
            <person name="Jex A.R."/>
            <person name="Gasser R.B."/>
        </authorList>
    </citation>
    <scope>NUCLEOTIDE SEQUENCE [LARGE SCALE GENOMIC DNA]</scope>
    <source>
        <strain evidence="5">PN_DK_2014</strain>
    </source>
</reference>
<keyword evidence="1" id="KW-1015">Disulfide bond</keyword>
<dbReference type="Proteomes" id="UP000031036">
    <property type="component" value="Unassembled WGS sequence"/>
</dbReference>
<accession>A0A0B2VAN9</accession>
<feature type="region of interest" description="Disordered" evidence="2">
    <location>
        <begin position="89"/>
        <end position="266"/>
    </location>
</feature>
<reference evidence="6" key="2">
    <citation type="submission" date="2018-11" db="EMBL/GenBank/DDBJ databases">
        <authorList>
            <consortium name="Pathogen Informatics"/>
        </authorList>
    </citation>
    <scope>NUCLEOTIDE SEQUENCE [LARGE SCALE GENOMIC DNA]</scope>
</reference>
<evidence type="ECO:0000313" key="7">
    <source>
        <dbReference type="Proteomes" id="UP000031036"/>
    </source>
</evidence>
<dbReference type="EMBL" id="UYWY01019833">
    <property type="protein sequence ID" value="VDM39454.1"/>
    <property type="molecule type" value="Genomic_DNA"/>
</dbReference>
<evidence type="ECO:0000313" key="5">
    <source>
        <dbReference type="EMBL" id="KHN78534.1"/>
    </source>
</evidence>
<gene>
    <name evidence="5" type="primary">T05G5.1</name>
    <name evidence="5" type="ORF">Tcan_13945</name>
    <name evidence="6" type="ORF">TCNE_LOCUS8133</name>
</gene>
<evidence type="ECO:0000313" key="6">
    <source>
        <dbReference type="EMBL" id="VDM39454.1"/>
    </source>
</evidence>
<dbReference type="OrthoDB" id="5870055at2759"/>
<dbReference type="EMBL" id="JPKZ01002087">
    <property type="protein sequence ID" value="KHN78534.1"/>
    <property type="molecule type" value="Genomic_DNA"/>
</dbReference>
<keyword evidence="1" id="KW-0245">EGF-like domain</keyword>
<comment type="caution">
    <text evidence="1">Lacks conserved residue(s) required for the propagation of feature annotation.</text>
</comment>
<dbReference type="AlphaFoldDB" id="A0A0B2VAN9"/>
<dbReference type="SUPFAM" id="SSF57196">
    <property type="entry name" value="EGF/Laminin"/>
    <property type="match status" value="1"/>
</dbReference>
<dbReference type="InterPro" id="IPR000742">
    <property type="entry name" value="EGF"/>
</dbReference>
<organism evidence="5 7">
    <name type="scientific">Toxocara canis</name>
    <name type="common">Canine roundworm</name>
    <dbReference type="NCBI Taxonomy" id="6265"/>
    <lineage>
        <taxon>Eukaryota</taxon>
        <taxon>Metazoa</taxon>
        <taxon>Ecdysozoa</taxon>
        <taxon>Nematoda</taxon>
        <taxon>Chromadorea</taxon>
        <taxon>Rhabditida</taxon>
        <taxon>Spirurina</taxon>
        <taxon>Ascaridomorpha</taxon>
        <taxon>Ascaridoidea</taxon>
        <taxon>Toxocaridae</taxon>
        <taxon>Toxocara</taxon>
    </lineage>
</organism>